<organism evidence="2 6">
    <name type="scientific">Didymodactylos carnosus</name>
    <dbReference type="NCBI Taxonomy" id="1234261"/>
    <lineage>
        <taxon>Eukaryota</taxon>
        <taxon>Metazoa</taxon>
        <taxon>Spiralia</taxon>
        <taxon>Gnathifera</taxon>
        <taxon>Rotifera</taxon>
        <taxon>Eurotatoria</taxon>
        <taxon>Bdelloidea</taxon>
        <taxon>Philodinida</taxon>
        <taxon>Philodinidae</taxon>
        <taxon>Didymodactylos</taxon>
    </lineage>
</organism>
<dbReference type="EMBL" id="CAJOBA010047551">
    <property type="protein sequence ID" value="CAF4202390.1"/>
    <property type="molecule type" value="Genomic_DNA"/>
</dbReference>
<feature type="domain" description="N-acetyltransferase" evidence="1">
    <location>
        <begin position="116"/>
        <end position="158"/>
    </location>
</feature>
<evidence type="ECO:0000313" key="5">
    <source>
        <dbReference type="EMBL" id="CAF4202390.1"/>
    </source>
</evidence>
<evidence type="ECO:0000313" key="6">
    <source>
        <dbReference type="Proteomes" id="UP000663829"/>
    </source>
</evidence>
<dbReference type="Proteomes" id="UP000681722">
    <property type="component" value="Unassembled WGS sequence"/>
</dbReference>
<dbReference type="SUPFAM" id="SSF55729">
    <property type="entry name" value="Acyl-CoA N-acyltransferases (Nat)"/>
    <property type="match status" value="1"/>
</dbReference>
<dbReference type="EMBL" id="CAJNOK010025844">
    <property type="protein sequence ID" value="CAF1395064.1"/>
    <property type="molecule type" value="Genomic_DNA"/>
</dbReference>
<dbReference type="Gene3D" id="3.40.630.30">
    <property type="match status" value="1"/>
</dbReference>
<dbReference type="OrthoDB" id="2115692at2759"/>
<evidence type="ECO:0000313" key="3">
    <source>
        <dbReference type="EMBL" id="CAF1395064.1"/>
    </source>
</evidence>
<dbReference type="EMBL" id="CAJOBC010001101">
    <property type="protein sequence ID" value="CAF3655561.1"/>
    <property type="molecule type" value="Genomic_DNA"/>
</dbReference>
<comment type="caution">
    <text evidence="2">The sequence shown here is derived from an EMBL/GenBank/DDBJ whole genome shotgun (WGS) entry which is preliminary data.</text>
</comment>
<keyword evidence="6" id="KW-1185">Reference proteome</keyword>
<evidence type="ECO:0000259" key="1">
    <source>
        <dbReference type="Pfam" id="PF00583"/>
    </source>
</evidence>
<dbReference type="EMBL" id="CAJNOQ010001101">
    <property type="protein sequence ID" value="CAF0868118.1"/>
    <property type="molecule type" value="Genomic_DNA"/>
</dbReference>
<dbReference type="Proteomes" id="UP000677228">
    <property type="component" value="Unassembled WGS sequence"/>
</dbReference>
<dbReference type="PANTHER" id="PTHR20905">
    <property type="entry name" value="N-ACETYLTRANSFERASE-RELATED"/>
    <property type="match status" value="1"/>
</dbReference>
<name>A0A813XPT6_9BILA</name>
<dbReference type="CDD" id="cd04301">
    <property type="entry name" value="NAT_SF"/>
    <property type="match status" value="1"/>
</dbReference>
<gene>
    <name evidence="2" type="ORF">GPM918_LOCUS6951</name>
    <name evidence="3" type="ORF">OVA965_LOCUS32766</name>
    <name evidence="4" type="ORF">SRO942_LOCUS6951</name>
    <name evidence="5" type="ORF">TMI583_LOCUS33625</name>
</gene>
<protein>
    <recommendedName>
        <fullName evidence="1">N-acetyltransferase domain-containing protein</fullName>
    </recommendedName>
</protein>
<dbReference type="InterPro" id="IPR016181">
    <property type="entry name" value="Acyl_CoA_acyltransferase"/>
</dbReference>
<dbReference type="Proteomes" id="UP000663829">
    <property type="component" value="Unassembled WGS sequence"/>
</dbReference>
<sequence>MVELFLMKDEHKSQVFNLLIGSFFLQEPLNERLAFNLPHEPLESTEFLLKIAVADQCSYVALDTATSNVVGAIINNIENRHDNDDTMDFKSENLRYIYELIKNIHQNINLFDILNVERLLHIGIVNVDETYRGHKLSQRLITASLERAKQLGIHGAYTEATSTYSCKSFIKNDFKTYKELIYATYDKERLSNLGEHDRCTLLAKIF</sequence>
<dbReference type="InterPro" id="IPR000182">
    <property type="entry name" value="GNAT_dom"/>
</dbReference>
<reference evidence="2" key="1">
    <citation type="submission" date="2021-02" db="EMBL/GenBank/DDBJ databases">
        <authorList>
            <person name="Nowell W R."/>
        </authorList>
    </citation>
    <scope>NUCLEOTIDE SEQUENCE</scope>
</reference>
<evidence type="ECO:0000313" key="2">
    <source>
        <dbReference type="EMBL" id="CAF0868118.1"/>
    </source>
</evidence>
<accession>A0A813XPT6</accession>
<dbReference type="Proteomes" id="UP000682733">
    <property type="component" value="Unassembled WGS sequence"/>
</dbReference>
<dbReference type="GO" id="GO:0008080">
    <property type="term" value="F:N-acetyltransferase activity"/>
    <property type="evidence" value="ECO:0007669"/>
    <property type="project" value="TreeGrafter"/>
</dbReference>
<dbReference type="Pfam" id="PF00583">
    <property type="entry name" value="Acetyltransf_1"/>
    <property type="match status" value="1"/>
</dbReference>
<dbReference type="PANTHER" id="PTHR20905:SF1">
    <property type="entry name" value="AT07410P-RELATED"/>
    <property type="match status" value="1"/>
</dbReference>
<proteinExistence type="predicted"/>
<dbReference type="AlphaFoldDB" id="A0A813XPT6"/>
<evidence type="ECO:0000313" key="4">
    <source>
        <dbReference type="EMBL" id="CAF3655561.1"/>
    </source>
</evidence>